<organism evidence="9 10">
    <name type="scientific">Aspergillus carbonarius (strain ITEM 5010)</name>
    <dbReference type="NCBI Taxonomy" id="602072"/>
    <lineage>
        <taxon>Eukaryota</taxon>
        <taxon>Fungi</taxon>
        <taxon>Dikarya</taxon>
        <taxon>Ascomycota</taxon>
        <taxon>Pezizomycotina</taxon>
        <taxon>Eurotiomycetes</taxon>
        <taxon>Eurotiomycetidae</taxon>
        <taxon>Eurotiales</taxon>
        <taxon>Aspergillaceae</taxon>
        <taxon>Aspergillus</taxon>
        <taxon>Aspergillus subgen. Circumdati</taxon>
    </lineage>
</organism>
<dbReference type="GO" id="GO:0140291">
    <property type="term" value="P:peptidyl-glutamate ADP-deribosylation"/>
    <property type="evidence" value="ECO:0007669"/>
    <property type="project" value="TreeGrafter"/>
</dbReference>
<evidence type="ECO:0000256" key="6">
    <source>
        <dbReference type="ARBA" id="ARBA00034427"/>
    </source>
</evidence>
<name>A0A1R3RL89_ASPC5</name>
<protein>
    <recommendedName>
        <fullName evidence="4">ADP-ribose 1''-phosphate phosphatase</fullName>
        <ecNumber evidence="3">3.1.3.84</ecNumber>
    </recommendedName>
</protein>
<comment type="catalytic activity">
    <reaction evidence="6">
        <text>ADP-alpha-D-ribose 1''-phosphate + H2O = ADP-D-ribose + phosphate</text>
        <dbReference type="Rhea" id="RHEA:25029"/>
        <dbReference type="ChEBI" id="CHEBI:15377"/>
        <dbReference type="ChEBI" id="CHEBI:43474"/>
        <dbReference type="ChEBI" id="CHEBI:57967"/>
        <dbReference type="ChEBI" id="CHEBI:58753"/>
        <dbReference type="EC" id="3.1.3.84"/>
    </reaction>
</comment>
<feature type="region of interest" description="Disordered" evidence="7">
    <location>
        <begin position="428"/>
        <end position="447"/>
    </location>
</feature>
<keyword evidence="5" id="KW-0904">Protein phosphatase</keyword>
<comment type="similarity">
    <text evidence="2">Belongs to the POA1 family.</text>
</comment>
<sequence length="627" mass="69625">MASDLPSETQQGLHNVPEQSTERTPTPQPEARTRSPTPTPESDYTPFRSARSKPEPVENRLRPAADIINRIIWDEAFDPANYIIGYEDRFEGRLEAGFNSFTYAAMTSRRHRIDFSLRRRRNDPSLTSSGSVSPTVPVLQSPVTFQAFASVNFSEATLKQKNKLERAPVRPSMFLEEKDDDETPTPALAGGAPVDLKSSHVDRKSAEEKPMTRTKSQYFEDAFSTRGPLISPRSQISQDSVVVVEIKINTKKSETLMMTTIQEEACIHFGRSSLPAYLMKVFALPYLIAPITNLRSTILIQAALQEIIHVAPSRGVILYIPISEENFATNGVTMMGELARLERTSPDHGPGLFRSISRTMSRRMKSSSSQSAPISVTTTSSWACGGGGTQASSVTGKESQCSDALRDEGKPNSGTKPKGFRHFLSRQGSERLQHPSNNQQMESSTVHGRVSEIQGNIFDAPDGAGLIHACNCRGSWGKGIAKAFRERYPTAYEIYRSHCRRCSSGPRYNPVLIDGGARQIRVPEGTALIIPPQKKDHEAGISKRHWIICLFTSRGFGRMVSPEETILENTELAVADMQRQLDQLEDGVSELWSCQFNSGLFGVEWARSKEIVERSGLKFTVVRPKKE</sequence>
<dbReference type="AlphaFoldDB" id="A0A1R3RL89"/>
<evidence type="ECO:0000313" key="9">
    <source>
        <dbReference type="EMBL" id="OOF95254.1"/>
    </source>
</evidence>
<dbReference type="EMBL" id="KV907500">
    <property type="protein sequence ID" value="OOF95254.1"/>
    <property type="molecule type" value="Genomic_DNA"/>
</dbReference>
<keyword evidence="5" id="KW-0378">Hydrolase</keyword>
<dbReference type="EC" id="3.1.3.84" evidence="3"/>
<comment type="function">
    <text evidence="1">Highly specific phosphatase involved in the metabolism of ADP-ribose 1''-phosphate (Appr1p) which is produced as a consequence of tRNA splicing.</text>
</comment>
<feature type="compositionally biased region" description="Basic and acidic residues" evidence="7">
    <location>
        <begin position="197"/>
        <end position="211"/>
    </location>
</feature>
<evidence type="ECO:0000313" key="10">
    <source>
        <dbReference type="Proteomes" id="UP000188318"/>
    </source>
</evidence>
<accession>A0A1R3RL89</accession>
<dbReference type="InterPro" id="IPR002589">
    <property type="entry name" value="Macro_dom"/>
</dbReference>
<dbReference type="SUPFAM" id="SSF55331">
    <property type="entry name" value="Tautomerase/MIF"/>
    <property type="match status" value="1"/>
</dbReference>
<dbReference type="InterPro" id="IPR040459">
    <property type="entry name" value="MJ1316"/>
</dbReference>
<dbReference type="Gene3D" id="3.40.220.10">
    <property type="entry name" value="Leucine Aminopeptidase, subunit E, domain 1"/>
    <property type="match status" value="1"/>
</dbReference>
<dbReference type="SUPFAM" id="SSF52949">
    <property type="entry name" value="Macro domain-like"/>
    <property type="match status" value="1"/>
</dbReference>
<feature type="region of interest" description="Disordered" evidence="7">
    <location>
        <begin position="360"/>
        <end position="379"/>
    </location>
</feature>
<evidence type="ECO:0000256" key="2">
    <source>
        <dbReference type="ARBA" id="ARBA00006575"/>
    </source>
</evidence>
<feature type="compositionally biased region" description="Polar residues" evidence="7">
    <location>
        <begin position="390"/>
        <end position="402"/>
    </location>
</feature>
<dbReference type="Proteomes" id="UP000188318">
    <property type="component" value="Unassembled WGS sequence"/>
</dbReference>
<dbReference type="PANTHER" id="PTHR12521">
    <property type="entry name" value="PROTEIN C6ORF130"/>
    <property type="match status" value="1"/>
</dbReference>
<feature type="region of interest" description="Disordered" evidence="7">
    <location>
        <begin position="385"/>
        <end position="421"/>
    </location>
</feature>
<evidence type="ECO:0000256" key="4">
    <source>
        <dbReference type="ARBA" id="ARBA00019744"/>
    </source>
</evidence>
<feature type="domain" description="Macro" evidence="8">
    <location>
        <begin position="437"/>
        <end position="627"/>
    </location>
</feature>
<dbReference type="GO" id="GO:0004721">
    <property type="term" value="F:phosphoprotein phosphatase activity"/>
    <property type="evidence" value="ECO:0007669"/>
    <property type="project" value="UniProtKB-KW"/>
</dbReference>
<reference evidence="10" key="1">
    <citation type="journal article" date="2017" name="Genome Biol.">
        <title>Comparative genomics reveals high biological diversity and specific adaptations in the industrially and medically important fungal genus Aspergillus.</title>
        <authorList>
            <person name="de Vries R.P."/>
            <person name="Riley R."/>
            <person name="Wiebenga A."/>
            <person name="Aguilar-Osorio G."/>
            <person name="Amillis S."/>
            <person name="Uchima C.A."/>
            <person name="Anderluh G."/>
            <person name="Asadollahi M."/>
            <person name="Askin M."/>
            <person name="Barry K."/>
            <person name="Battaglia E."/>
            <person name="Bayram O."/>
            <person name="Benocci T."/>
            <person name="Braus-Stromeyer S.A."/>
            <person name="Caldana C."/>
            <person name="Canovas D."/>
            <person name="Cerqueira G.C."/>
            <person name="Chen F."/>
            <person name="Chen W."/>
            <person name="Choi C."/>
            <person name="Clum A."/>
            <person name="Dos Santos R.A."/>
            <person name="Damasio A.R."/>
            <person name="Diallinas G."/>
            <person name="Emri T."/>
            <person name="Fekete E."/>
            <person name="Flipphi M."/>
            <person name="Freyberg S."/>
            <person name="Gallo A."/>
            <person name="Gournas C."/>
            <person name="Habgood R."/>
            <person name="Hainaut M."/>
            <person name="Harispe M.L."/>
            <person name="Henrissat B."/>
            <person name="Hilden K.S."/>
            <person name="Hope R."/>
            <person name="Hossain A."/>
            <person name="Karabika E."/>
            <person name="Karaffa L."/>
            <person name="Karanyi Z."/>
            <person name="Krasevec N."/>
            <person name="Kuo A."/>
            <person name="Kusch H."/>
            <person name="LaButti K."/>
            <person name="Lagendijk E.L."/>
            <person name="Lapidus A."/>
            <person name="Levasseur A."/>
            <person name="Lindquist E."/>
            <person name="Lipzen A."/>
            <person name="Logrieco A.F."/>
            <person name="MacCabe A."/>
            <person name="Maekelae M.R."/>
            <person name="Malavazi I."/>
            <person name="Melin P."/>
            <person name="Meyer V."/>
            <person name="Mielnichuk N."/>
            <person name="Miskei M."/>
            <person name="Molnar A.P."/>
            <person name="Mule G."/>
            <person name="Ngan C.Y."/>
            <person name="Orejas M."/>
            <person name="Orosz E."/>
            <person name="Ouedraogo J.P."/>
            <person name="Overkamp K.M."/>
            <person name="Park H.-S."/>
            <person name="Perrone G."/>
            <person name="Piumi F."/>
            <person name="Punt P.J."/>
            <person name="Ram A.F."/>
            <person name="Ramon A."/>
            <person name="Rauscher S."/>
            <person name="Record E."/>
            <person name="Riano-Pachon D.M."/>
            <person name="Robert V."/>
            <person name="Roehrig J."/>
            <person name="Ruller R."/>
            <person name="Salamov A."/>
            <person name="Salih N.S."/>
            <person name="Samson R.A."/>
            <person name="Sandor E."/>
            <person name="Sanguinetti M."/>
            <person name="Schuetze T."/>
            <person name="Sepcic K."/>
            <person name="Shelest E."/>
            <person name="Sherlock G."/>
            <person name="Sophianopoulou V."/>
            <person name="Squina F.M."/>
            <person name="Sun H."/>
            <person name="Susca A."/>
            <person name="Todd R.B."/>
            <person name="Tsang A."/>
            <person name="Unkles S.E."/>
            <person name="van de Wiele N."/>
            <person name="van Rossen-Uffink D."/>
            <person name="Oliveira J.V."/>
            <person name="Vesth T.C."/>
            <person name="Visser J."/>
            <person name="Yu J.-H."/>
            <person name="Zhou M."/>
            <person name="Andersen M.R."/>
            <person name="Archer D.B."/>
            <person name="Baker S.E."/>
            <person name="Benoit I."/>
            <person name="Brakhage A.A."/>
            <person name="Braus G.H."/>
            <person name="Fischer R."/>
            <person name="Frisvad J.C."/>
            <person name="Goldman G.H."/>
            <person name="Houbraken J."/>
            <person name="Oakley B."/>
            <person name="Pocsi I."/>
            <person name="Scazzocchio C."/>
            <person name="Seiboth B."/>
            <person name="vanKuyk P.A."/>
            <person name="Wortman J."/>
            <person name="Dyer P.S."/>
            <person name="Grigoriev I.V."/>
        </authorList>
    </citation>
    <scope>NUCLEOTIDE SEQUENCE [LARGE SCALE GENOMIC DNA]</scope>
    <source>
        <strain evidence="10">ITEM 5010</strain>
    </source>
</reference>
<evidence type="ECO:0000259" key="8">
    <source>
        <dbReference type="PROSITE" id="PS51154"/>
    </source>
</evidence>
<feature type="compositionally biased region" description="Polar residues" evidence="7">
    <location>
        <begin position="434"/>
        <end position="446"/>
    </location>
</feature>
<dbReference type="OrthoDB" id="255819at2759"/>
<evidence type="ECO:0000256" key="3">
    <source>
        <dbReference type="ARBA" id="ARBA00012983"/>
    </source>
</evidence>
<dbReference type="InterPro" id="IPR050892">
    <property type="entry name" value="ADP-ribose_metab_enzymes"/>
</dbReference>
<dbReference type="Pfam" id="PF04457">
    <property type="entry name" value="MJ1316"/>
    <property type="match status" value="1"/>
</dbReference>
<dbReference type="PANTHER" id="PTHR12521:SF0">
    <property type="entry name" value="ADP-RIBOSE GLYCOHYDROLASE OARD1"/>
    <property type="match status" value="1"/>
</dbReference>
<feature type="region of interest" description="Disordered" evidence="7">
    <location>
        <begin position="1"/>
        <end position="58"/>
    </location>
</feature>
<evidence type="ECO:0000256" key="7">
    <source>
        <dbReference type="SAM" id="MobiDB-lite"/>
    </source>
</evidence>
<evidence type="ECO:0000256" key="5">
    <source>
        <dbReference type="ARBA" id="ARBA00022912"/>
    </source>
</evidence>
<dbReference type="InterPro" id="IPR014347">
    <property type="entry name" value="Tautomerase/MIF_sf"/>
</dbReference>
<dbReference type="VEuPathDB" id="FungiDB:ASPCADRAFT_49272"/>
<dbReference type="InterPro" id="IPR043472">
    <property type="entry name" value="Macro_dom-like"/>
</dbReference>
<gene>
    <name evidence="9" type="ORF">ASPCADRAFT_49272</name>
</gene>
<dbReference type="OMA" id="IHACNCR"/>
<feature type="compositionally biased region" description="Polar residues" evidence="7">
    <location>
        <begin position="1"/>
        <end position="25"/>
    </location>
</feature>
<evidence type="ECO:0000256" key="1">
    <source>
        <dbReference type="ARBA" id="ARBA00002432"/>
    </source>
</evidence>
<dbReference type="SMART" id="SM00506">
    <property type="entry name" value="A1pp"/>
    <property type="match status" value="1"/>
</dbReference>
<keyword evidence="10" id="KW-1185">Reference proteome</keyword>
<dbReference type="PROSITE" id="PS51154">
    <property type="entry name" value="MACRO"/>
    <property type="match status" value="1"/>
</dbReference>
<dbReference type="Gene3D" id="3.30.429.10">
    <property type="entry name" value="Macrophage Migration Inhibitory Factor"/>
    <property type="match status" value="1"/>
</dbReference>
<proteinExistence type="inferred from homology"/>
<feature type="region of interest" description="Disordered" evidence="7">
    <location>
        <begin position="169"/>
        <end position="215"/>
    </location>
</feature>